<dbReference type="RefSeq" id="WP_203879686.1">
    <property type="nucleotide sequence ID" value="NZ_BOOK01000069.1"/>
</dbReference>
<proteinExistence type="predicted"/>
<dbReference type="EMBL" id="BOOK01000069">
    <property type="protein sequence ID" value="GII05473.1"/>
    <property type="molecule type" value="Genomic_DNA"/>
</dbReference>
<sequence length="149" mass="16286">MMSRRCIDALRTHAQAAYLIDDAGELAGIVTELVAELQASRVREGLIRSEYLALLTAARATIAAERCHQAAPLTFLHWELERHGQLPDDHDTATRVLADAKAAQILMDHLITRRSPDNRRVCAECGSDMTAFAPAADRGARRTPTGVNA</sequence>
<evidence type="ECO:0000313" key="2">
    <source>
        <dbReference type="Proteomes" id="UP000634476"/>
    </source>
</evidence>
<comment type="caution">
    <text evidence="1">The sequence shown here is derived from an EMBL/GenBank/DDBJ whole genome shotgun (WGS) entry which is preliminary data.</text>
</comment>
<organism evidence="1 2">
    <name type="scientific">Planobispora takensis</name>
    <dbReference type="NCBI Taxonomy" id="1367882"/>
    <lineage>
        <taxon>Bacteria</taxon>
        <taxon>Bacillati</taxon>
        <taxon>Actinomycetota</taxon>
        <taxon>Actinomycetes</taxon>
        <taxon>Streptosporangiales</taxon>
        <taxon>Streptosporangiaceae</taxon>
        <taxon>Planobispora</taxon>
    </lineage>
</organism>
<protein>
    <submittedName>
        <fullName evidence="1">Uncharacterized protein</fullName>
    </submittedName>
</protein>
<dbReference type="AlphaFoldDB" id="A0A8J3T4C7"/>
<gene>
    <name evidence="1" type="ORF">Pta02_74810</name>
</gene>
<keyword evidence="2" id="KW-1185">Reference proteome</keyword>
<accession>A0A8J3T4C7</accession>
<evidence type="ECO:0000313" key="1">
    <source>
        <dbReference type="EMBL" id="GII05473.1"/>
    </source>
</evidence>
<reference evidence="1" key="1">
    <citation type="submission" date="2021-01" db="EMBL/GenBank/DDBJ databases">
        <title>Whole genome shotgun sequence of Planobispora takensis NBRC 109077.</title>
        <authorList>
            <person name="Komaki H."/>
            <person name="Tamura T."/>
        </authorList>
    </citation>
    <scope>NUCLEOTIDE SEQUENCE</scope>
    <source>
        <strain evidence="1">NBRC 109077</strain>
    </source>
</reference>
<name>A0A8J3T4C7_9ACTN</name>
<dbReference type="Proteomes" id="UP000634476">
    <property type="component" value="Unassembled WGS sequence"/>
</dbReference>